<comment type="caution">
    <text evidence="9">The sequence shown here is derived from an EMBL/GenBank/DDBJ whole genome shotgun (WGS) entry which is preliminary data.</text>
</comment>
<name>A0ABX1L1V7_9LACO</name>
<evidence type="ECO:0000313" key="9">
    <source>
        <dbReference type="EMBL" id="NLR18306.1"/>
    </source>
</evidence>
<accession>A0ABX1L1V7</accession>
<dbReference type="GO" id="GO:0008460">
    <property type="term" value="F:dTDP-glucose 4,6-dehydratase activity"/>
    <property type="evidence" value="ECO:0007669"/>
    <property type="project" value="UniProtKB-EC"/>
</dbReference>
<evidence type="ECO:0000256" key="1">
    <source>
        <dbReference type="ARBA" id="ARBA00001539"/>
    </source>
</evidence>
<evidence type="ECO:0000256" key="3">
    <source>
        <dbReference type="ARBA" id="ARBA00008178"/>
    </source>
</evidence>
<dbReference type="PANTHER" id="PTHR43000">
    <property type="entry name" value="DTDP-D-GLUCOSE 4,6-DEHYDRATASE-RELATED"/>
    <property type="match status" value="1"/>
</dbReference>
<dbReference type="InterPro" id="IPR036291">
    <property type="entry name" value="NAD(P)-bd_dom_sf"/>
</dbReference>
<evidence type="ECO:0000256" key="7">
    <source>
        <dbReference type="ARBA" id="ARBA00023239"/>
    </source>
</evidence>
<dbReference type="InterPro" id="IPR016040">
    <property type="entry name" value="NAD(P)-bd_dom"/>
</dbReference>
<proteinExistence type="inferred from homology"/>
<evidence type="ECO:0000256" key="4">
    <source>
        <dbReference type="ARBA" id="ARBA00011990"/>
    </source>
</evidence>
<dbReference type="CDD" id="cd05246">
    <property type="entry name" value="dTDP_GD_SDR_e"/>
    <property type="match status" value="1"/>
</dbReference>
<feature type="domain" description="NAD(P)-binding" evidence="8">
    <location>
        <begin position="4"/>
        <end position="305"/>
    </location>
</feature>
<dbReference type="EC" id="4.2.1.46" evidence="4"/>
<gene>
    <name evidence="9" type="primary">rfbB</name>
    <name evidence="9" type="ORF">HC026_05120</name>
</gene>
<protein>
    <recommendedName>
        <fullName evidence="5">dTDP-glucose 4,6-dehydratase</fullName>
        <ecNumber evidence="4">4.2.1.46</ecNumber>
    </recommendedName>
</protein>
<evidence type="ECO:0000313" key="10">
    <source>
        <dbReference type="Proteomes" id="UP000763447"/>
    </source>
</evidence>
<organism evidence="9 10">
    <name type="scientific">Secundilactobacillus angelensis</name>
    <dbReference type="NCBI Taxonomy" id="2722706"/>
    <lineage>
        <taxon>Bacteria</taxon>
        <taxon>Bacillati</taxon>
        <taxon>Bacillota</taxon>
        <taxon>Bacilli</taxon>
        <taxon>Lactobacillales</taxon>
        <taxon>Lactobacillaceae</taxon>
        <taxon>Secundilactobacillus</taxon>
    </lineage>
</organism>
<dbReference type="InterPro" id="IPR005888">
    <property type="entry name" value="dTDP_Gluc_deHydtase"/>
</dbReference>
<sequence length="317" mass="35783">MRILVTGGAGFIGSNFVRYVLQNYSEDSVINLDLLTYAGNLHNLDGVSADSRYCFVQGNIRNRELVRHLVAEYDIDVIVNFAAESHVDRSISNPDTFVETNVEGTMALLDVAKEAGISKFIQISTDEVYGALGKTGYFTEESTLQPNSPYSASKASADMLARAYFETYGLDVSITRSSNNYGPRQHPEKLIPRMITRGLAGKTLPIYGDGQNVRDWLYVMDNCRAIDLVMCYGRAGEVYNIGGHNERSNNEIVRLICSELGISEDRIEYVADRLGHDWRYAVDSSKIERSWGWKPEANFEKAFKKTVQYYKDYYTNK</sequence>
<reference evidence="9 10" key="1">
    <citation type="submission" date="2020-04" db="EMBL/GenBank/DDBJ databases">
        <title>A novel species of genus Lactobacillus that was isolated from fermented food Zha-chili.</title>
        <authorList>
            <person name="Zhang Z."/>
        </authorList>
    </citation>
    <scope>NUCLEOTIDE SEQUENCE [LARGE SCALE GENOMIC DNA]</scope>
    <source>
        <strain evidence="10">HBUAS51383</strain>
    </source>
</reference>
<comment type="similarity">
    <text evidence="3">Belongs to the NAD(P)-dependent epimerase/dehydratase family. dTDP-glucose dehydratase subfamily.</text>
</comment>
<evidence type="ECO:0000256" key="2">
    <source>
        <dbReference type="ARBA" id="ARBA00001911"/>
    </source>
</evidence>
<dbReference type="NCBIfam" id="TIGR01181">
    <property type="entry name" value="dTDP_gluc_dehyt"/>
    <property type="match status" value="1"/>
</dbReference>
<evidence type="ECO:0000256" key="5">
    <source>
        <dbReference type="ARBA" id="ARBA00016977"/>
    </source>
</evidence>
<keyword evidence="7 9" id="KW-0456">Lyase</keyword>
<comment type="cofactor">
    <cofactor evidence="2">
        <name>NAD(+)</name>
        <dbReference type="ChEBI" id="CHEBI:57540"/>
    </cofactor>
</comment>
<evidence type="ECO:0000256" key="6">
    <source>
        <dbReference type="ARBA" id="ARBA00023027"/>
    </source>
</evidence>
<dbReference type="Gene3D" id="3.90.25.10">
    <property type="entry name" value="UDP-galactose 4-epimerase, domain 1"/>
    <property type="match status" value="1"/>
</dbReference>
<dbReference type="EMBL" id="JAAXLJ010000006">
    <property type="protein sequence ID" value="NLR18306.1"/>
    <property type="molecule type" value="Genomic_DNA"/>
</dbReference>
<dbReference type="RefSeq" id="WP_168924915.1">
    <property type="nucleotide sequence ID" value="NZ_JAAXLJ010000006.1"/>
</dbReference>
<keyword evidence="10" id="KW-1185">Reference proteome</keyword>
<dbReference type="SUPFAM" id="SSF51735">
    <property type="entry name" value="NAD(P)-binding Rossmann-fold domains"/>
    <property type="match status" value="1"/>
</dbReference>
<dbReference type="Proteomes" id="UP000763447">
    <property type="component" value="Unassembled WGS sequence"/>
</dbReference>
<keyword evidence="6" id="KW-0520">NAD</keyword>
<evidence type="ECO:0000259" key="8">
    <source>
        <dbReference type="Pfam" id="PF16363"/>
    </source>
</evidence>
<dbReference type="Gene3D" id="3.40.50.720">
    <property type="entry name" value="NAD(P)-binding Rossmann-like Domain"/>
    <property type="match status" value="1"/>
</dbReference>
<dbReference type="Pfam" id="PF16363">
    <property type="entry name" value="GDP_Man_Dehyd"/>
    <property type="match status" value="1"/>
</dbReference>
<comment type="catalytic activity">
    <reaction evidence="1">
        <text>dTDP-alpha-D-glucose = dTDP-4-dehydro-6-deoxy-alpha-D-glucose + H2O</text>
        <dbReference type="Rhea" id="RHEA:17221"/>
        <dbReference type="ChEBI" id="CHEBI:15377"/>
        <dbReference type="ChEBI" id="CHEBI:57477"/>
        <dbReference type="ChEBI" id="CHEBI:57649"/>
        <dbReference type="EC" id="4.2.1.46"/>
    </reaction>
</comment>